<accession>X1W0K9</accession>
<gene>
    <name evidence="1" type="ORF">S12H4_62639</name>
</gene>
<dbReference type="SUPFAM" id="SSF55060">
    <property type="entry name" value="GHMP Kinase, C-terminal domain"/>
    <property type="match status" value="1"/>
</dbReference>
<dbReference type="AlphaFoldDB" id="X1W0K9"/>
<evidence type="ECO:0000313" key="1">
    <source>
        <dbReference type="EMBL" id="GAJ20385.1"/>
    </source>
</evidence>
<comment type="caution">
    <text evidence="1">The sequence shown here is derived from an EMBL/GenBank/DDBJ whole genome shotgun (WGS) entry which is preliminary data.</text>
</comment>
<feature type="non-terminal residue" evidence="1">
    <location>
        <position position="55"/>
    </location>
</feature>
<reference evidence="1" key="1">
    <citation type="journal article" date="2014" name="Front. Microbiol.">
        <title>High frequency of phylogenetically diverse reductive dehalogenase-homologous genes in deep subseafloor sedimentary metagenomes.</title>
        <authorList>
            <person name="Kawai M."/>
            <person name="Futagami T."/>
            <person name="Toyoda A."/>
            <person name="Takaki Y."/>
            <person name="Nishi S."/>
            <person name="Hori S."/>
            <person name="Arai W."/>
            <person name="Tsubouchi T."/>
            <person name="Morono Y."/>
            <person name="Uchiyama I."/>
            <person name="Ito T."/>
            <person name="Fujiyama A."/>
            <person name="Inagaki F."/>
            <person name="Takami H."/>
        </authorList>
    </citation>
    <scope>NUCLEOTIDE SEQUENCE</scope>
    <source>
        <strain evidence="1">Expedition CK06-06</strain>
    </source>
</reference>
<dbReference type="InterPro" id="IPR036554">
    <property type="entry name" value="GHMP_kinase_C_sf"/>
</dbReference>
<dbReference type="EMBL" id="BARW01042122">
    <property type="protein sequence ID" value="GAJ20385.1"/>
    <property type="molecule type" value="Genomic_DNA"/>
</dbReference>
<protein>
    <recommendedName>
        <fullName evidence="2">GHMP kinase C-terminal domain-containing protein</fullName>
    </recommendedName>
</protein>
<proteinExistence type="predicted"/>
<sequence length="55" mass="5955">MGARMTGAGFGGCTVNLLRRENIDVFEKTIRQGYKKITGILPDIYVTPPAEGAKV</sequence>
<organism evidence="1">
    <name type="scientific">marine sediment metagenome</name>
    <dbReference type="NCBI Taxonomy" id="412755"/>
    <lineage>
        <taxon>unclassified sequences</taxon>
        <taxon>metagenomes</taxon>
        <taxon>ecological metagenomes</taxon>
    </lineage>
</organism>
<evidence type="ECO:0008006" key="2">
    <source>
        <dbReference type="Google" id="ProtNLM"/>
    </source>
</evidence>
<dbReference type="Gene3D" id="3.30.70.890">
    <property type="entry name" value="GHMP kinase, C-terminal domain"/>
    <property type="match status" value="1"/>
</dbReference>
<name>X1W0K9_9ZZZZ</name>